<dbReference type="EMBL" id="CARXXK010000001">
    <property type="protein sequence ID" value="CAI6344768.1"/>
    <property type="molecule type" value="Genomic_DNA"/>
</dbReference>
<dbReference type="AlphaFoldDB" id="A0AAV0VKK9"/>
<proteinExistence type="predicted"/>
<dbReference type="SUPFAM" id="SSF53098">
    <property type="entry name" value="Ribonuclease H-like"/>
    <property type="match status" value="1"/>
</dbReference>
<gene>
    <name evidence="2" type="ORF">MEUPH1_LOCUS1859</name>
</gene>
<comment type="caution">
    <text evidence="2">The sequence shown here is derived from an EMBL/GenBank/DDBJ whole genome shotgun (WGS) entry which is preliminary data.</text>
</comment>
<dbReference type="Proteomes" id="UP001160148">
    <property type="component" value="Unassembled WGS sequence"/>
</dbReference>
<keyword evidence="3" id="KW-1185">Reference proteome</keyword>
<evidence type="ECO:0000259" key="1">
    <source>
        <dbReference type="Pfam" id="PF05699"/>
    </source>
</evidence>
<protein>
    <recommendedName>
        <fullName evidence="1">HAT C-terminal dimerisation domain-containing protein</fullName>
    </recommendedName>
</protein>
<dbReference type="InterPro" id="IPR012337">
    <property type="entry name" value="RNaseH-like_sf"/>
</dbReference>
<dbReference type="PANTHER" id="PTHR45749">
    <property type="match status" value="1"/>
</dbReference>
<accession>A0AAV0VKK9</accession>
<dbReference type="InterPro" id="IPR008906">
    <property type="entry name" value="HATC_C_dom"/>
</dbReference>
<dbReference type="Pfam" id="PF05699">
    <property type="entry name" value="Dimer_Tnp_hAT"/>
    <property type="match status" value="1"/>
</dbReference>
<reference evidence="2 3" key="1">
    <citation type="submission" date="2023-01" db="EMBL/GenBank/DDBJ databases">
        <authorList>
            <person name="Whitehead M."/>
        </authorList>
    </citation>
    <scope>NUCLEOTIDE SEQUENCE [LARGE SCALE GENOMIC DNA]</scope>
</reference>
<feature type="domain" description="HAT C-terminal dimerisation" evidence="1">
    <location>
        <begin position="22"/>
        <end position="78"/>
    </location>
</feature>
<dbReference type="PANTHER" id="PTHR45749:SF21">
    <property type="entry name" value="DUF4371 DOMAIN-CONTAINING PROTEIN"/>
    <property type="match status" value="1"/>
</dbReference>
<evidence type="ECO:0000313" key="3">
    <source>
        <dbReference type="Proteomes" id="UP001160148"/>
    </source>
</evidence>
<dbReference type="GO" id="GO:0046983">
    <property type="term" value="F:protein dimerization activity"/>
    <property type="evidence" value="ECO:0007669"/>
    <property type="project" value="InterPro"/>
</dbReference>
<evidence type="ECO:0000313" key="2">
    <source>
        <dbReference type="EMBL" id="CAI6344768.1"/>
    </source>
</evidence>
<sequence>MYKSLNTENTIQSKIKYMRSGDNAVGFPTLAKLYKLFLTISSNSASCERSFSCHRRLKNYLRSTMGQFRLNHLGVLQIERERSSTINYEEIIKQFDSSTVPR</sequence>
<name>A0AAV0VKK9_9HEMI</name>
<organism evidence="2 3">
    <name type="scientific">Macrosiphum euphorbiae</name>
    <name type="common">potato aphid</name>
    <dbReference type="NCBI Taxonomy" id="13131"/>
    <lineage>
        <taxon>Eukaryota</taxon>
        <taxon>Metazoa</taxon>
        <taxon>Ecdysozoa</taxon>
        <taxon>Arthropoda</taxon>
        <taxon>Hexapoda</taxon>
        <taxon>Insecta</taxon>
        <taxon>Pterygota</taxon>
        <taxon>Neoptera</taxon>
        <taxon>Paraneoptera</taxon>
        <taxon>Hemiptera</taxon>
        <taxon>Sternorrhyncha</taxon>
        <taxon>Aphidomorpha</taxon>
        <taxon>Aphidoidea</taxon>
        <taxon>Aphididae</taxon>
        <taxon>Macrosiphini</taxon>
        <taxon>Macrosiphum</taxon>
    </lineage>
</organism>